<dbReference type="Gene3D" id="3.60.15.10">
    <property type="entry name" value="Ribonuclease Z/Hydroxyacylglutathione hydrolase-like"/>
    <property type="match status" value="1"/>
</dbReference>
<protein>
    <submittedName>
        <fullName evidence="3">MBL fold metallo-hydrolase</fullName>
    </submittedName>
</protein>
<feature type="region of interest" description="Disordered" evidence="1">
    <location>
        <begin position="16"/>
        <end position="37"/>
    </location>
</feature>
<proteinExistence type="predicted"/>
<evidence type="ECO:0000256" key="1">
    <source>
        <dbReference type="SAM" id="MobiDB-lite"/>
    </source>
</evidence>
<name>A0AB39URB9_9GAMM</name>
<evidence type="ECO:0000313" key="3">
    <source>
        <dbReference type="EMBL" id="XDT70928.1"/>
    </source>
</evidence>
<feature type="domain" description="Metallo-beta-lactamase" evidence="2">
    <location>
        <begin position="96"/>
        <end position="292"/>
    </location>
</feature>
<reference evidence="3" key="1">
    <citation type="submission" date="2024-05" db="EMBL/GenBank/DDBJ databases">
        <title>Genome sequencing of novel strain.</title>
        <authorList>
            <person name="Ganbat D."/>
            <person name="Ganbat S."/>
            <person name="Lee S.-J."/>
        </authorList>
    </citation>
    <scope>NUCLEOTIDE SEQUENCE</scope>
    <source>
        <strain evidence="3">SMD15-11</strain>
    </source>
</reference>
<dbReference type="InterPro" id="IPR001279">
    <property type="entry name" value="Metallo-B-lactamas"/>
</dbReference>
<organism evidence="3">
    <name type="scientific">Thermohahella caldifontis</name>
    <dbReference type="NCBI Taxonomy" id="3142973"/>
    <lineage>
        <taxon>Bacteria</taxon>
        <taxon>Pseudomonadati</taxon>
        <taxon>Pseudomonadota</taxon>
        <taxon>Gammaproteobacteria</taxon>
        <taxon>Oceanospirillales</taxon>
        <taxon>Hahellaceae</taxon>
        <taxon>Thermohahella</taxon>
    </lineage>
</organism>
<dbReference type="AlphaFoldDB" id="A0AB39URB9"/>
<gene>
    <name evidence="3" type="ORF">AAIA72_08885</name>
</gene>
<dbReference type="InterPro" id="IPR036866">
    <property type="entry name" value="RibonucZ/Hydroxyglut_hydro"/>
</dbReference>
<evidence type="ECO:0000259" key="2">
    <source>
        <dbReference type="Pfam" id="PF12706"/>
    </source>
</evidence>
<dbReference type="Pfam" id="PF12706">
    <property type="entry name" value="Lactamase_B_2"/>
    <property type="match status" value="1"/>
</dbReference>
<dbReference type="SUPFAM" id="SSF56281">
    <property type="entry name" value="Metallo-hydrolase/oxidoreductase"/>
    <property type="match status" value="1"/>
</dbReference>
<dbReference type="RefSeq" id="WP_369599969.1">
    <property type="nucleotide sequence ID" value="NZ_CP154858.1"/>
</dbReference>
<dbReference type="EMBL" id="CP154858">
    <property type="protein sequence ID" value="XDT70928.1"/>
    <property type="molecule type" value="Genomic_DNA"/>
</dbReference>
<dbReference type="PANTHER" id="PTHR15032:SF4">
    <property type="entry name" value="N-ACYL-PHOSPHATIDYLETHANOLAMINE-HYDROLYZING PHOSPHOLIPASE D"/>
    <property type="match status" value="1"/>
</dbReference>
<dbReference type="KEGG" id="tcd:AAIA72_08885"/>
<dbReference type="PANTHER" id="PTHR15032">
    <property type="entry name" value="N-ACYL-PHOSPHATIDYLETHANOLAMINE-HYDROLYZING PHOSPHOLIPASE D"/>
    <property type="match status" value="1"/>
</dbReference>
<accession>A0AB39URB9</accession>
<dbReference type="GO" id="GO:0005737">
    <property type="term" value="C:cytoplasm"/>
    <property type="evidence" value="ECO:0007669"/>
    <property type="project" value="TreeGrafter"/>
</dbReference>
<sequence length="338" mass="37356">MTRIFERVDHHPWRDRHHHGVGRFRNPPSPHPDGRGSAAMRKVLWTLAREGNRPLENLLPGHVWSRDQALAALRLTPPPTLTWLGQACFYIRLPGTNLLTDPFLGERASPVPFAGPRRLVPQPLVAADLDPDVLLISHNHYDHLDRTSIRTLCGKRPVTIVTTLGTGRSLRGLGAREVIELDWLQCVELGDVLITLTPACHFSGRSAWDQDRALWGGFFVESDAGRLFFAGDSGDSDCFDRTAELLGGADVALVPAGAYGPPEVFARVHMTPEEARQVADRFGAREAVAMHWGTLRLTTEPFWEPRERFLAAAGRAAPVVMAIGQTRPLGLAEPPRTL</sequence>